<dbReference type="Proteomes" id="UP001368500">
    <property type="component" value="Unassembled WGS sequence"/>
</dbReference>
<keyword evidence="2" id="KW-1185">Reference proteome</keyword>
<dbReference type="RefSeq" id="WP_341374601.1">
    <property type="nucleotide sequence ID" value="NZ_JBBUTF010000011.1"/>
</dbReference>
<organism evidence="1 2">
    <name type="scientific">Pseudaquabacterium rugosum</name>
    <dbReference type="NCBI Taxonomy" id="2984194"/>
    <lineage>
        <taxon>Bacteria</taxon>
        <taxon>Pseudomonadati</taxon>
        <taxon>Pseudomonadota</taxon>
        <taxon>Betaproteobacteria</taxon>
        <taxon>Burkholderiales</taxon>
        <taxon>Sphaerotilaceae</taxon>
        <taxon>Pseudaquabacterium</taxon>
    </lineage>
</organism>
<comment type="caution">
    <text evidence="1">The sequence shown here is derived from an EMBL/GenBank/DDBJ whole genome shotgun (WGS) entry which is preliminary data.</text>
</comment>
<dbReference type="EMBL" id="JBBUTF010000011">
    <property type="protein sequence ID" value="MEK8026816.1"/>
    <property type="molecule type" value="Genomic_DNA"/>
</dbReference>
<name>A0ABU9BA82_9BURK</name>
<evidence type="ECO:0000313" key="1">
    <source>
        <dbReference type="EMBL" id="MEK8026816.1"/>
    </source>
</evidence>
<gene>
    <name evidence="1" type="ORF">AACH11_12670</name>
</gene>
<protein>
    <submittedName>
        <fullName evidence="1">Uncharacterized protein</fullName>
    </submittedName>
</protein>
<accession>A0ABU9BA82</accession>
<proteinExistence type="predicted"/>
<reference evidence="1 2" key="1">
    <citation type="submission" date="2024-04" db="EMBL/GenBank/DDBJ databases">
        <title>Novel species of the genus Ideonella isolated from streams.</title>
        <authorList>
            <person name="Lu H."/>
        </authorList>
    </citation>
    <scope>NUCLEOTIDE SEQUENCE [LARGE SCALE GENOMIC DNA]</scope>
    <source>
        <strain evidence="1 2">BYS139W</strain>
    </source>
</reference>
<evidence type="ECO:0000313" key="2">
    <source>
        <dbReference type="Proteomes" id="UP001368500"/>
    </source>
</evidence>
<sequence length="130" mass="13604">MSDSTLDVRTVQSLGRKLDEFAEVLSPEEHAVLLGLISTAGATLEAGHAEADTEGVTERAVLTQSTRLPALSVGLKDAFKTLPGISDPAGPVSDSIGVGVACVSWSKDYNKLNPADKVGLSKIPGLKQYR</sequence>